<gene>
    <name evidence="3" type="ORF">BWK73_26555</name>
</gene>
<dbReference type="AlphaFoldDB" id="A0A1Y1QKQ6"/>
<dbReference type="Pfam" id="PF03597">
    <property type="entry name" value="FixS"/>
    <property type="match status" value="1"/>
</dbReference>
<organism evidence="3 4">
    <name type="scientific">Thiothrix lacustris</name>
    <dbReference type="NCBI Taxonomy" id="525917"/>
    <lineage>
        <taxon>Bacteria</taxon>
        <taxon>Pseudomonadati</taxon>
        <taxon>Pseudomonadota</taxon>
        <taxon>Gammaproteobacteria</taxon>
        <taxon>Thiotrichales</taxon>
        <taxon>Thiotrichaceae</taxon>
        <taxon>Thiothrix</taxon>
    </lineage>
</organism>
<evidence type="ECO:0000313" key="3">
    <source>
        <dbReference type="EMBL" id="OQX08012.1"/>
    </source>
</evidence>
<evidence type="ECO:0000313" key="4">
    <source>
        <dbReference type="Proteomes" id="UP000192491"/>
    </source>
</evidence>
<feature type="region of interest" description="Disordered" evidence="1">
    <location>
        <begin position="42"/>
        <end position="70"/>
    </location>
</feature>
<comment type="caution">
    <text evidence="3">The sequence shown here is derived from an EMBL/GenBank/DDBJ whole genome shotgun (WGS) entry which is preliminary data.</text>
</comment>
<keyword evidence="2" id="KW-0812">Transmembrane</keyword>
<proteinExistence type="predicted"/>
<sequence>MDALYLLIPIALGVMIVVVVAFIYTVKSGQYDDLEGPAHRILMDDDDPRIPGNQATPAATAANEEKEKSA</sequence>
<dbReference type="NCBIfam" id="TIGR00847">
    <property type="entry name" value="ccoS"/>
    <property type="match status" value="1"/>
</dbReference>
<dbReference type="EMBL" id="MTEJ01000189">
    <property type="protein sequence ID" value="OQX08012.1"/>
    <property type="molecule type" value="Genomic_DNA"/>
</dbReference>
<name>A0A1Y1QKQ6_9GAMM</name>
<dbReference type="STRING" id="1123401.GCA_000621325_01066"/>
<feature type="transmembrane region" description="Helical" evidence="2">
    <location>
        <begin position="6"/>
        <end position="26"/>
    </location>
</feature>
<dbReference type="Proteomes" id="UP000192491">
    <property type="component" value="Unassembled WGS sequence"/>
</dbReference>
<accession>A0A1Y1QKQ6</accession>
<keyword evidence="2" id="KW-0472">Membrane</keyword>
<evidence type="ECO:0000256" key="2">
    <source>
        <dbReference type="SAM" id="Phobius"/>
    </source>
</evidence>
<dbReference type="PANTHER" id="PTHR41532:SF1">
    <property type="entry name" value="FIXS PROTEIN"/>
    <property type="match status" value="1"/>
</dbReference>
<keyword evidence="2" id="KW-1133">Transmembrane helix</keyword>
<dbReference type="InterPro" id="IPR004714">
    <property type="entry name" value="Cyt_oxidase_maturation_cbb3"/>
</dbReference>
<protein>
    <submittedName>
        <fullName evidence="3">Cytochrome oxidase maturation protein, cbb3-type</fullName>
    </submittedName>
</protein>
<dbReference type="PANTHER" id="PTHR41532">
    <property type="entry name" value="FIXS PROTEIN"/>
    <property type="match status" value="1"/>
</dbReference>
<evidence type="ECO:0000256" key="1">
    <source>
        <dbReference type="SAM" id="MobiDB-lite"/>
    </source>
</evidence>
<reference evidence="3 4" key="1">
    <citation type="submission" date="2017-01" db="EMBL/GenBank/DDBJ databases">
        <title>Novel large sulfur bacteria in the metagenomes of groundwater-fed chemosynthetic microbial mats in the Lake Huron basin.</title>
        <authorList>
            <person name="Sharrar A.M."/>
            <person name="Flood B.E."/>
            <person name="Bailey J.V."/>
            <person name="Jones D.S."/>
            <person name="Biddanda B."/>
            <person name="Ruberg S.A."/>
            <person name="Marcus D.N."/>
            <person name="Dick G.J."/>
        </authorList>
    </citation>
    <scope>NUCLEOTIDE SEQUENCE [LARGE SCALE GENOMIC DNA]</scope>
    <source>
        <strain evidence="3">A8</strain>
    </source>
</reference>